<evidence type="ECO:0000256" key="5">
    <source>
        <dbReference type="HAMAP-Rule" id="MF_00527"/>
    </source>
</evidence>
<dbReference type="SUPFAM" id="SSF50486">
    <property type="entry name" value="FMT C-terminal domain-like"/>
    <property type="match status" value="1"/>
</dbReference>
<dbReference type="InterPro" id="IPR003180">
    <property type="entry name" value="MPG"/>
</dbReference>
<dbReference type="Proteomes" id="UP000176855">
    <property type="component" value="Unassembled WGS sequence"/>
</dbReference>
<evidence type="ECO:0000256" key="4">
    <source>
        <dbReference type="ARBA" id="ARBA00023204"/>
    </source>
</evidence>
<keyword evidence="2 5" id="KW-0227">DNA damage</keyword>
<dbReference type="CDD" id="cd00540">
    <property type="entry name" value="AAG"/>
    <property type="match status" value="1"/>
</dbReference>
<comment type="caution">
    <text evidence="6">The sequence shown here is derived from an EMBL/GenBank/DDBJ whole genome shotgun (WGS) entry which is preliminary data.</text>
</comment>
<dbReference type="STRING" id="1802202.A2730_02435"/>
<dbReference type="HAMAP" id="MF_00527">
    <property type="entry name" value="3MGH"/>
    <property type="match status" value="1"/>
</dbReference>
<protein>
    <recommendedName>
        <fullName evidence="5">Putative 3-methyladenine DNA glycosylase</fullName>
        <ecNumber evidence="5">3.2.2.-</ecNumber>
    </recommendedName>
</protein>
<keyword evidence="3 5" id="KW-0378">Hydrolase</keyword>
<dbReference type="InterPro" id="IPR011034">
    <property type="entry name" value="Formyl_transferase-like_C_sf"/>
</dbReference>
<comment type="similarity">
    <text evidence="1 5">Belongs to the DNA glycosylase MPG family.</text>
</comment>
<name>A0A1G2HP44_9BACT</name>
<dbReference type="GO" id="GO:0003677">
    <property type="term" value="F:DNA binding"/>
    <property type="evidence" value="ECO:0007669"/>
    <property type="project" value="InterPro"/>
</dbReference>
<gene>
    <name evidence="6" type="ORF">A2730_02435</name>
</gene>
<sequence>MKKILQKSFFDRDTETVARELLGKFLVRKIGNKEIPVMITETEAYDGPDDQASHASTGRTNRTEVMFGHPGTWYVYLCYGMYFMLNIVTREQHYPAAVLIRGATLENHDKVLLNGPGKLTKFLAVDKNLNNKKTDKATGLWLEDRGVGISEKQIIKTSRIGVAYAGPVWSAKKMRFVLELG</sequence>
<dbReference type="EC" id="3.2.2.-" evidence="5"/>
<dbReference type="EMBL" id="MHOO01000007">
    <property type="protein sequence ID" value="OGZ64267.1"/>
    <property type="molecule type" value="Genomic_DNA"/>
</dbReference>
<proteinExistence type="inferred from homology"/>
<accession>A0A1G2HP44</accession>
<dbReference type="PANTHER" id="PTHR10429">
    <property type="entry name" value="DNA-3-METHYLADENINE GLYCOSYLASE"/>
    <property type="match status" value="1"/>
</dbReference>
<evidence type="ECO:0000256" key="3">
    <source>
        <dbReference type="ARBA" id="ARBA00022801"/>
    </source>
</evidence>
<keyword evidence="4 5" id="KW-0234">DNA repair</keyword>
<evidence type="ECO:0000313" key="7">
    <source>
        <dbReference type="Proteomes" id="UP000176855"/>
    </source>
</evidence>
<dbReference type="Gene3D" id="3.10.300.10">
    <property type="entry name" value="Methylpurine-DNA glycosylase (MPG)"/>
    <property type="match status" value="1"/>
</dbReference>
<organism evidence="6 7">
    <name type="scientific">Candidatus Staskawiczbacteria bacterium RIFCSPHIGHO2_01_FULL_39_25</name>
    <dbReference type="NCBI Taxonomy" id="1802202"/>
    <lineage>
        <taxon>Bacteria</taxon>
        <taxon>Candidatus Staskawicziibacteriota</taxon>
    </lineage>
</organism>
<dbReference type="GO" id="GO:0006284">
    <property type="term" value="P:base-excision repair"/>
    <property type="evidence" value="ECO:0007669"/>
    <property type="project" value="InterPro"/>
</dbReference>
<evidence type="ECO:0000256" key="2">
    <source>
        <dbReference type="ARBA" id="ARBA00022763"/>
    </source>
</evidence>
<evidence type="ECO:0000313" key="6">
    <source>
        <dbReference type="EMBL" id="OGZ64267.1"/>
    </source>
</evidence>
<dbReference type="PANTHER" id="PTHR10429:SF0">
    <property type="entry name" value="DNA-3-METHYLADENINE GLYCOSYLASE"/>
    <property type="match status" value="1"/>
</dbReference>
<dbReference type="Pfam" id="PF02245">
    <property type="entry name" value="Pur_DNA_glyco"/>
    <property type="match status" value="1"/>
</dbReference>
<dbReference type="InterPro" id="IPR036995">
    <property type="entry name" value="MPG_sf"/>
</dbReference>
<dbReference type="GO" id="GO:0003905">
    <property type="term" value="F:alkylbase DNA N-glycosylase activity"/>
    <property type="evidence" value="ECO:0007669"/>
    <property type="project" value="InterPro"/>
</dbReference>
<dbReference type="NCBIfam" id="TIGR00567">
    <property type="entry name" value="3mg"/>
    <property type="match status" value="1"/>
</dbReference>
<dbReference type="AlphaFoldDB" id="A0A1G2HP44"/>
<evidence type="ECO:0000256" key="1">
    <source>
        <dbReference type="ARBA" id="ARBA00009232"/>
    </source>
</evidence>
<reference evidence="6 7" key="1">
    <citation type="journal article" date="2016" name="Nat. Commun.">
        <title>Thousands of microbial genomes shed light on interconnected biogeochemical processes in an aquifer system.</title>
        <authorList>
            <person name="Anantharaman K."/>
            <person name="Brown C.T."/>
            <person name="Hug L.A."/>
            <person name="Sharon I."/>
            <person name="Castelle C.J."/>
            <person name="Probst A.J."/>
            <person name="Thomas B.C."/>
            <person name="Singh A."/>
            <person name="Wilkins M.J."/>
            <person name="Karaoz U."/>
            <person name="Brodie E.L."/>
            <person name="Williams K.H."/>
            <person name="Hubbard S.S."/>
            <person name="Banfield J.F."/>
        </authorList>
    </citation>
    <scope>NUCLEOTIDE SEQUENCE [LARGE SCALE GENOMIC DNA]</scope>
</reference>